<evidence type="ECO:0000256" key="5">
    <source>
        <dbReference type="ARBA" id="ARBA00022989"/>
    </source>
</evidence>
<dbReference type="EMBL" id="JAVDPY010000002">
    <property type="protein sequence ID" value="MDR6332788.1"/>
    <property type="molecule type" value="Genomic_DNA"/>
</dbReference>
<feature type="transmembrane region" description="Helical" evidence="7">
    <location>
        <begin position="187"/>
        <end position="204"/>
    </location>
</feature>
<feature type="transmembrane region" description="Helical" evidence="7">
    <location>
        <begin position="224"/>
        <end position="242"/>
    </location>
</feature>
<feature type="transmembrane region" description="Helical" evidence="7">
    <location>
        <begin position="128"/>
        <end position="150"/>
    </location>
</feature>
<accession>A0A9W6CHZ6</accession>
<dbReference type="Gene3D" id="1.10.3720.10">
    <property type="entry name" value="MetI-like"/>
    <property type="match status" value="1"/>
</dbReference>
<dbReference type="AlphaFoldDB" id="A0A9W6CHZ6"/>
<dbReference type="GO" id="GO:0005886">
    <property type="term" value="C:plasma membrane"/>
    <property type="evidence" value="ECO:0007669"/>
    <property type="project" value="UniProtKB-SubCell"/>
</dbReference>
<keyword evidence="4 7" id="KW-0812">Transmembrane</keyword>
<evidence type="ECO:0000259" key="8">
    <source>
        <dbReference type="PROSITE" id="PS50928"/>
    </source>
</evidence>
<dbReference type="Proteomes" id="UP001245370">
    <property type="component" value="Unassembled WGS sequence"/>
</dbReference>
<feature type="transmembrane region" description="Helical" evidence="7">
    <location>
        <begin position="69"/>
        <end position="88"/>
    </location>
</feature>
<evidence type="ECO:0000256" key="2">
    <source>
        <dbReference type="ARBA" id="ARBA00022448"/>
    </source>
</evidence>
<dbReference type="PROSITE" id="PS50928">
    <property type="entry name" value="ABC_TM1"/>
    <property type="match status" value="1"/>
</dbReference>
<gene>
    <name evidence="10" type="ORF">GGQ86_001252</name>
    <name evidence="9" type="ORF">XFLAVUS301_07380</name>
</gene>
<evidence type="ECO:0000256" key="3">
    <source>
        <dbReference type="ARBA" id="ARBA00022475"/>
    </source>
</evidence>
<sequence length="254" mass="27415">MTASPHSWRIRAVQFGAVALVAALWEFAPRLGLADPTLLPPFSEVLKQLVTLLSEGSVMKDLAITASEVALAFAIVAPLGVGCGLLLAENDYIGRVFKPFFYFLASVPKSVFLPAFILLFGIGFGQKVAFGVFQAIFVLVISTVAAVASVEPELVKLARAYGASRARIYAEIYWPSMLPFIVEGMRLGVIFSITGVVFAEMAVARAGMGARIATWGQTFQMSDLYAGVLLVSLLSITVNEALRAYERKVGKWRG</sequence>
<reference evidence="9" key="1">
    <citation type="submission" date="2022-12" db="EMBL/GenBank/DDBJ databases">
        <title>Reference genome sequencing for broad-spectrum identification of bacterial and archaeal isolates by mass spectrometry.</title>
        <authorList>
            <person name="Sekiguchi Y."/>
            <person name="Tourlousse D.M."/>
        </authorList>
    </citation>
    <scope>NUCLEOTIDE SEQUENCE</scope>
    <source>
        <strain evidence="9">301</strain>
    </source>
</reference>
<dbReference type="PANTHER" id="PTHR30151">
    <property type="entry name" value="ALKANE SULFONATE ABC TRANSPORTER-RELATED, MEMBRANE SUBUNIT"/>
    <property type="match status" value="1"/>
</dbReference>
<evidence type="ECO:0000256" key="7">
    <source>
        <dbReference type="RuleBase" id="RU363032"/>
    </source>
</evidence>
<proteinExistence type="inferred from homology"/>
<dbReference type="Proteomes" id="UP001144397">
    <property type="component" value="Unassembled WGS sequence"/>
</dbReference>
<name>A0A9W6CHZ6_XANFL</name>
<reference evidence="10 12" key="2">
    <citation type="submission" date="2023-07" db="EMBL/GenBank/DDBJ databases">
        <title>Genomic Encyclopedia of Type Strains, Phase IV (KMG-IV): sequencing the most valuable type-strain genomes for metagenomic binning, comparative biology and taxonomic classification.</title>
        <authorList>
            <person name="Goeker M."/>
        </authorList>
    </citation>
    <scope>NUCLEOTIDE SEQUENCE [LARGE SCALE GENOMIC DNA]</scope>
    <source>
        <strain evidence="10 12">DSM 338</strain>
    </source>
</reference>
<dbReference type="InterPro" id="IPR035906">
    <property type="entry name" value="MetI-like_sf"/>
</dbReference>
<evidence type="ECO:0000313" key="12">
    <source>
        <dbReference type="Proteomes" id="UP001245370"/>
    </source>
</evidence>
<dbReference type="SUPFAM" id="SSF161098">
    <property type="entry name" value="MetI-like"/>
    <property type="match status" value="1"/>
</dbReference>
<keyword evidence="2 7" id="KW-0813">Transport</keyword>
<dbReference type="GO" id="GO:0055085">
    <property type="term" value="P:transmembrane transport"/>
    <property type="evidence" value="ECO:0007669"/>
    <property type="project" value="InterPro"/>
</dbReference>
<keyword evidence="6 7" id="KW-0472">Membrane</keyword>
<organism evidence="9 11">
    <name type="scientific">Xanthobacter flavus</name>
    <dbReference type="NCBI Taxonomy" id="281"/>
    <lineage>
        <taxon>Bacteria</taxon>
        <taxon>Pseudomonadati</taxon>
        <taxon>Pseudomonadota</taxon>
        <taxon>Alphaproteobacteria</taxon>
        <taxon>Hyphomicrobiales</taxon>
        <taxon>Xanthobacteraceae</taxon>
        <taxon>Xanthobacter</taxon>
    </lineage>
</organism>
<keyword evidence="5 7" id="KW-1133">Transmembrane helix</keyword>
<evidence type="ECO:0000256" key="4">
    <source>
        <dbReference type="ARBA" id="ARBA00022692"/>
    </source>
</evidence>
<evidence type="ECO:0000313" key="9">
    <source>
        <dbReference type="EMBL" id="GLI21064.1"/>
    </source>
</evidence>
<dbReference type="InterPro" id="IPR000515">
    <property type="entry name" value="MetI-like"/>
</dbReference>
<comment type="caution">
    <text evidence="9">The sequence shown here is derived from an EMBL/GenBank/DDBJ whole genome shotgun (WGS) entry which is preliminary data.</text>
</comment>
<comment type="subcellular location">
    <subcellularLocation>
        <location evidence="1 7">Cell membrane</location>
        <topology evidence="1 7">Multi-pass membrane protein</topology>
    </subcellularLocation>
</comment>
<keyword evidence="12" id="KW-1185">Reference proteome</keyword>
<evidence type="ECO:0000313" key="10">
    <source>
        <dbReference type="EMBL" id="MDR6332788.1"/>
    </source>
</evidence>
<dbReference type="Pfam" id="PF00528">
    <property type="entry name" value="BPD_transp_1"/>
    <property type="match status" value="1"/>
</dbReference>
<dbReference type="GeneID" id="95761532"/>
<feature type="transmembrane region" description="Helical" evidence="7">
    <location>
        <begin position="100"/>
        <end position="122"/>
    </location>
</feature>
<evidence type="ECO:0000256" key="1">
    <source>
        <dbReference type="ARBA" id="ARBA00004651"/>
    </source>
</evidence>
<protein>
    <submittedName>
        <fullName evidence="9">ABC transporter permease</fullName>
    </submittedName>
    <submittedName>
        <fullName evidence="10">NitT/TauT family transport system permease protein</fullName>
    </submittedName>
</protein>
<dbReference type="CDD" id="cd06261">
    <property type="entry name" value="TM_PBP2"/>
    <property type="match status" value="1"/>
</dbReference>
<evidence type="ECO:0000313" key="11">
    <source>
        <dbReference type="Proteomes" id="UP001144397"/>
    </source>
</evidence>
<keyword evidence="3" id="KW-1003">Cell membrane</keyword>
<dbReference type="EMBL" id="BSDO01000001">
    <property type="protein sequence ID" value="GLI21064.1"/>
    <property type="molecule type" value="Genomic_DNA"/>
</dbReference>
<dbReference type="RefSeq" id="WP_281805468.1">
    <property type="nucleotide sequence ID" value="NZ_BSDO01000001.1"/>
</dbReference>
<evidence type="ECO:0000256" key="6">
    <source>
        <dbReference type="ARBA" id="ARBA00023136"/>
    </source>
</evidence>
<feature type="domain" description="ABC transmembrane type-1" evidence="8">
    <location>
        <begin position="62"/>
        <end position="242"/>
    </location>
</feature>
<dbReference type="PANTHER" id="PTHR30151:SF0">
    <property type="entry name" value="ABC TRANSPORTER PERMEASE PROTEIN MJ0413-RELATED"/>
    <property type="match status" value="1"/>
</dbReference>
<comment type="similarity">
    <text evidence="7">Belongs to the binding-protein-dependent transport system permease family.</text>
</comment>